<keyword evidence="3 5" id="KW-1133">Transmembrane helix</keyword>
<name>B9XM59_PEDPL</name>
<dbReference type="GO" id="GO:0016020">
    <property type="term" value="C:membrane"/>
    <property type="evidence" value="ECO:0007669"/>
    <property type="project" value="UniProtKB-SubCell"/>
</dbReference>
<feature type="transmembrane region" description="Helical" evidence="5">
    <location>
        <begin position="132"/>
        <end position="151"/>
    </location>
</feature>
<comment type="caution">
    <text evidence="6">The sequence shown here is derived from an EMBL/GenBank/DDBJ whole genome shotgun (WGS) entry which is preliminary data.</text>
</comment>
<dbReference type="STRING" id="320771.Cflav_PD2179"/>
<keyword evidence="2 5" id="KW-0812">Transmembrane</keyword>
<evidence type="ECO:0000256" key="5">
    <source>
        <dbReference type="SAM" id="Phobius"/>
    </source>
</evidence>
<dbReference type="PANTHER" id="PTHR11785">
    <property type="entry name" value="AMINO ACID TRANSPORTER"/>
    <property type="match status" value="1"/>
</dbReference>
<dbReference type="GO" id="GO:0015179">
    <property type="term" value="F:L-amino acid transmembrane transporter activity"/>
    <property type="evidence" value="ECO:0007669"/>
    <property type="project" value="TreeGrafter"/>
</dbReference>
<organism evidence="6 7">
    <name type="scientific">Pedosphaera parvula (strain Ellin514)</name>
    <dbReference type="NCBI Taxonomy" id="320771"/>
    <lineage>
        <taxon>Bacteria</taxon>
        <taxon>Pseudomonadati</taxon>
        <taxon>Verrucomicrobiota</taxon>
        <taxon>Pedosphaerae</taxon>
        <taxon>Pedosphaerales</taxon>
        <taxon>Pedosphaeraceae</taxon>
        <taxon>Pedosphaera</taxon>
    </lineage>
</organism>
<reference evidence="6 7" key="1">
    <citation type="journal article" date="2011" name="J. Bacteriol.">
        <title>Genome sequence of 'Pedosphaera parvula' Ellin514, an aerobic Verrucomicrobial isolate from pasture soil.</title>
        <authorList>
            <person name="Kant R."/>
            <person name="van Passel M.W."/>
            <person name="Sangwan P."/>
            <person name="Palva A."/>
            <person name="Lucas S."/>
            <person name="Copeland A."/>
            <person name="Lapidus A."/>
            <person name="Glavina Del Rio T."/>
            <person name="Dalin E."/>
            <person name="Tice H."/>
            <person name="Bruce D."/>
            <person name="Goodwin L."/>
            <person name="Pitluck S."/>
            <person name="Chertkov O."/>
            <person name="Larimer F.W."/>
            <person name="Land M.L."/>
            <person name="Hauser L."/>
            <person name="Brettin T.S."/>
            <person name="Detter J.C."/>
            <person name="Han S."/>
            <person name="de Vos W.M."/>
            <person name="Janssen P.H."/>
            <person name="Smidt H."/>
        </authorList>
    </citation>
    <scope>NUCLEOTIDE SEQUENCE [LARGE SCALE GENOMIC DNA]</scope>
    <source>
        <strain evidence="6 7">Ellin514</strain>
    </source>
</reference>
<evidence type="ECO:0000256" key="3">
    <source>
        <dbReference type="ARBA" id="ARBA00022989"/>
    </source>
</evidence>
<dbReference type="PIRSF" id="PIRSF006060">
    <property type="entry name" value="AA_transporter"/>
    <property type="match status" value="1"/>
</dbReference>
<dbReference type="InterPro" id="IPR002293">
    <property type="entry name" value="AA/rel_permease1"/>
</dbReference>
<feature type="transmembrane region" description="Helical" evidence="5">
    <location>
        <begin position="243"/>
        <end position="264"/>
    </location>
</feature>
<feature type="transmembrane region" description="Helical" evidence="5">
    <location>
        <begin position="158"/>
        <end position="181"/>
    </location>
</feature>
<dbReference type="Proteomes" id="UP000003688">
    <property type="component" value="Unassembled WGS sequence"/>
</dbReference>
<accession>B9XM59</accession>
<comment type="subcellular location">
    <subcellularLocation>
        <location evidence="1">Membrane</location>
        <topology evidence="1">Multi-pass membrane protein</topology>
    </subcellularLocation>
</comment>
<feature type="transmembrane region" description="Helical" evidence="5">
    <location>
        <begin position="436"/>
        <end position="456"/>
    </location>
</feature>
<keyword evidence="7" id="KW-1185">Reference proteome</keyword>
<feature type="transmembrane region" description="Helical" evidence="5">
    <location>
        <begin position="364"/>
        <end position="384"/>
    </location>
</feature>
<keyword evidence="4 5" id="KW-0472">Membrane</keyword>
<dbReference type="EMBL" id="ABOX02000033">
    <property type="protein sequence ID" value="EEF59052.1"/>
    <property type="molecule type" value="Genomic_DNA"/>
</dbReference>
<proteinExistence type="predicted"/>
<evidence type="ECO:0000256" key="4">
    <source>
        <dbReference type="ARBA" id="ARBA00023136"/>
    </source>
</evidence>
<evidence type="ECO:0000256" key="1">
    <source>
        <dbReference type="ARBA" id="ARBA00004141"/>
    </source>
</evidence>
<feature type="transmembrane region" description="Helical" evidence="5">
    <location>
        <begin position="201"/>
        <end position="222"/>
    </location>
</feature>
<feature type="transmembrane region" description="Helical" evidence="5">
    <location>
        <begin position="337"/>
        <end position="358"/>
    </location>
</feature>
<dbReference type="Gene3D" id="1.20.1740.10">
    <property type="entry name" value="Amino acid/polyamine transporter I"/>
    <property type="match status" value="1"/>
</dbReference>
<gene>
    <name evidence="6" type="ORF">Cflav_PD2179</name>
</gene>
<dbReference type="Pfam" id="PF13520">
    <property type="entry name" value="AA_permease_2"/>
    <property type="match status" value="1"/>
</dbReference>
<sequence length="468" mass="50222">MMVVGGVIGSGIFRKAGVMAGEVGSPTLLLAVWLIAGTITLFGALTNSEVAGMIPETGGQYVYFDRMFGPFVAYLYGWAVFAVIQTGSIAAVAYVFAEYSTQFIKLPEFNSSIAALGFHVPFIGDVLPLKDIGTKGVAAILVIGLTAVNYVGVKFGGLVQNIFTIAKVIAMALLFLGAFLLPTGGSISNLTNSSSVIHPTGLALFLALAAAMQGAFWAYDGWNKLTYIAGEIKEPQRNVPRGLIIGMLIVTGIYMLINLAYSYVLPVDVMAGSKLVAADVAEKCFKGGGRWIAAAVMVSTFGTTNSIILASARVYFSMSRRNVFPQLLGVAHPKFHTPAASLVVQGIWSVLLLFSGTFDTLTDTLIFVSWIFYALSAYGVFVLRRKEPGTPRPYRVPGYPFIPWIFIAFSALYLVLTVYNDLVGYREAVAAGKPAIINSAFGVALVLVGTPIYWFYRRKSYSSKSGPP</sequence>
<dbReference type="AlphaFoldDB" id="B9XM59"/>
<dbReference type="OrthoDB" id="3181223at2"/>
<protein>
    <submittedName>
        <fullName evidence="6">Amino acid permease-associated region</fullName>
    </submittedName>
</protein>
<dbReference type="InterPro" id="IPR050598">
    <property type="entry name" value="AminoAcid_Transporter"/>
</dbReference>
<evidence type="ECO:0000313" key="7">
    <source>
        <dbReference type="Proteomes" id="UP000003688"/>
    </source>
</evidence>
<evidence type="ECO:0000256" key="2">
    <source>
        <dbReference type="ARBA" id="ARBA00022692"/>
    </source>
</evidence>
<evidence type="ECO:0000313" key="6">
    <source>
        <dbReference type="EMBL" id="EEF59052.1"/>
    </source>
</evidence>
<feature type="transmembrane region" description="Helical" evidence="5">
    <location>
        <begin position="291"/>
        <end position="316"/>
    </location>
</feature>
<feature type="transmembrane region" description="Helical" evidence="5">
    <location>
        <begin position="30"/>
        <end position="50"/>
    </location>
</feature>
<dbReference type="PANTHER" id="PTHR11785:SF512">
    <property type="entry name" value="SOBREMESA, ISOFORM B"/>
    <property type="match status" value="1"/>
</dbReference>
<feature type="transmembrane region" description="Helical" evidence="5">
    <location>
        <begin position="71"/>
        <end position="97"/>
    </location>
</feature>
<feature type="transmembrane region" description="Helical" evidence="5">
    <location>
        <begin position="396"/>
        <end position="416"/>
    </location>
</feature>